<keyword evidence="8 11" id="KW-0378">Hydrolase</keyword>
<dbReference type="EMBL" id="JAAARO010000015">
    <property type="protein sequence ID" value="KAF5734851.1"/>
    <property type="molecule type" value="Genomic_DNA"/>
</dbReference>
<dbReference type="FunFam" id="3.50.30.30:FF:000005">
    <property type="entry name" value="subtilisin-like protease SBT1.5"/>
    <property type="match status" value="1"/>
</dbReference>
<evidence type="ECO:0000256" key="5">
    <source>
        <dbReference type="ARBA" id="ARBA00022525"/>
    </source>
</evidence>
<dbReference type="SUPFAM" id="SSF52743">
    <property type="entry name" value="Subtilisin-like"/>
    <property type="match status" value="1"/>
</dbReference>
<feature type="domain" description="Inhibitor I9" evidence="15">
    <location>
        <begin position="64"/>
        <end position="145"/>
    </location>
</feature>
<dbReference type="GO" id="GO:0004252">
    <property type="term" value="F:serine-type endopeptidase activity"/>
    <property type="evidence" value="ECO:0007669"/>
    <property type="project" value="UniProtKB-UniRule"/>
</dbReference>
<evidence type="ECO:0000259" key="14">
    <source>
        <dbReference type="Pfam" id="PF02225"/>
    </source>
</evidence>
<evidence type="ECO:0000256" key="12">
    <source>
        <dbReference type="SAM" id="MobiDB-lite"/>
    </source>
</evidence>
<feature type="active site" description="Charge relay system" evidence="10 11">
    <location>
        <position position="177"/>
    </location>
</feature>
<feature type="active site" description="Charge relay system" evidence="10 11">
    <location>
        <position position="597"/>
    </location>
</feature>
<feature type="active site" description="Charge relay system" evidence="10 11">
    <location>
        <position position="266"/>
    </location>
</feature>
<feature type="domain" description="PA" evidence="14">
    <location>
        <begin position="425"/>
        <end position="512"/>
    </location>
</feature>
<comment type="caution">
    <text evidence="17">The sequence shown here is derived from an EMBL/GenBank/DDBJ whole genome shotgun (WGS) entry which is preliminary data.</text>
</comment>
<dbReference type="GO" id="GO:0009610">
    <property type="term" value="P:response to symbiotic fungus"/>
    <property type="evidence" value="ECO:0007669"/>
    <property type="project" value="UniProtKB-ARBA"/>
</dbReference>
<keyword evidence="4" id="KW-0052">Apoplast</keyword>
<protein>
    <submittedName>
        <fullName evidence="17">Uncharacterized protein</fullName>
    </submittedName>
</protein>
<dbReference type="Gene3D" id="3.40.50.200">
    <property type="entry name" value="Peptidase S8/S53 domain"/>
    <property type="match status" value="1"/>
</dbReference>
<dbReference type="InParanoid" id="A0A7J7CLG0"/>
<dbReference type="Pfam" id="PF05922">
    <property type="entry name" value="Inhibitor_I9"/>
    <property type="match status" value="1"/>
</dbReference>
<dbReference type="InterPro" id="IPR034197">
    <property type="entry name" value="Peptidases_S8_3"/>
</dbReference>
<dbReference type="InterPro" id="IPR015500">
    <property type="entry name" value="Peptidase_S8_subtilisin-rel"/>
</dbReference>
<dbReference type="InterPro" id="IPR037045">
    <property type="entry name" value="S8pro/Inhibitor_I9_sf"/>
</dbReference>
<dbReference type="CDD" id="cd04852">
    <property type="entry name" value="Peptidases_S8_3"/>
    <property type="match status" value="1"/>
</dbReference>
<dbReference type="InterPro" id="IPR003137">
    <property type="entry name" value="PA_domain"/>
</dbReference>
<dbReference type="InterPro" id="IPR045051">
    <property type="entry name" value="SBT"/>
</dbReference>
<keyword evidence="7" id="KW-0732">Signal</keyword>
<dbReference type="Gene3D" id="3.30.70.80">
    <property type="entry name" value="Peptidase S8 propeptide/proteinase inhibitor I9"/>
    <property type="match status" value="1"/>
</dbReference>
<dbReference type="InterPro" id="IPR010259">
    <property type="entry name" value="S8pro/Inhibitor_I9"/>
</dbReference>
<evidence type="ECO:0000256" key="11">
    <source>
        <dbReference type="PROSITE-ProRule" id="PRU01240"/>
    </source>
</evidence>
<dbReference type="Gene3D" id="2.60.40.2310">
    <property type="match status" value="1"/>
</dbReference>
<dbReference type="GO" id="GO:0048046">
    <property type="term" value="C:apoplast"/>
    <property type="evidence" value="ECO:0007669"/>
    <property type="project" value="UniProtKB-SubCell"/>
</dbReference>
<organism evidence="17 18">
    <name type="scientific">Tripterygium wilfordii</name>
    <name type="common">Thunder God vine</name>
    <dbReference type="NCBI Taxonomy" id="458696"/>
    <lineage>
        <taxon>Eukaryota</taxon>
        <taxon>Viridiplantae</taxon>
        <taxon>Streptophyta</taxon>
        <taxon>Embryophyta</taxon>
        <taxon>Tracheophyta</taxon>
        <taxon>Spermatophyta</taxon>
        <taxon>Magnoliopsida</taxon>
        <taxon>eudicotyledons</taxon>
        <taxon>Gunneridae</taxon>
        <taxon>Pentapetalae</taxon>
        <taxon>rosids</taxon>
        <taxon>fabids</taxon>
        <taxon>Celastrales</taxon>
        <taxon>Celastraceae</taxon>
        <taxon>Tripterygium</taxon>
    </lineage>
</organism>
<dbReference type="CDD" id="cd02120">
    <property type="entry name" value="PA_subtilisin_like"/>
    <property type="match status" value="1"/>
</dbReference>
<dbReference type="Pfam" id="PF02225">
    <property type="entry name" value="PA"/>
    <property type="match status" value="1"/>
</dbReference>
<dbReference type="Pfam" id="PF00082">
    <property type="entry name" value="Peptidase_S8"/>
    <property type="match status" value="1"/>
</dbReference>
<dbReference type="InterPro" id="IPR000209">
    <property type="entry name" value="Peptidase_S8/S53_dom"/>
</dbReference>
<reference evidence="17 18" key="1">
    <citation type="journal article" date="2020" name="Nat. Commun.">
        <title>Genome of Tripterygium wilfordii and identification of cytochrome P450 involved in triptolide biosynthesis.</title>
        <authorList>
            <person name="Tu L."/>
            <person name="Su P."/>
            <person name="Zhang Z."/>
            <person name="Gao L."/>
            <person name="Wang J."/>
            <person name="Hu T."/>
            <person name="Zhou J."/>
            <person name="Zhang Y."/>
            <person name="Zhao Y."/>
            <person name="Liu Y."/>
            <person name="Song Y."/>
            <person name="Tong Y."/>
            <person name="Lu Y."/>
            <person name="Yang J."/>
            <person name="Xu C."/>
            <person name="Jia M."/>
            <person name="Peters R.J."/>
            <person name="Huang L."/>
            <person name="Gao W."/>
        </authorList>
    </citation>
    <scope>NUCLEOTIDE SEQUENCE [LARGE SCALE GENOMIC DNA]</scope>
    <source>
        <strain evidence="18">cv. XIE 37</strain>
        <tissue evidence="17">Leaf</tissue>
    </source>
</reference>
<accession>A0A7J7CLG0</accession>
<dbReference type="Gene3D" id="3.50.30.30">
    <property type="match status" value="1"/>
</dbReference>
<evidence type="ECO:0000256" key="2">
    <source>
        <dbReference type="ARBA" id="ARBA00004271"/>
    </source>
</evidence>
<dbReference type="Proteomes" id="UP000593562">
    <property type="component" value="Unassembled WGS sequence"/>
</dbReference>
<dbReference type="OrthoDB" id="206201at2759"/>
<dbReference type="Pfam" id="PF17766">
    <property type="entry name" value="fn3_6"/>
    <property type="match status" value="1"/>
</dbReference>
<keyword evidence="18" id="KW-1185">Reference proteome</keyword>
<comment type="similarity">
    <text evidence="3 11">Belongs to the peptidase S8 family.</text>
</comment>
<evidence type="ECO:0000256" key="1">
    <source>
        <dbReference type="ARBA" id="ARBA00002076"/>
    </source>
</evidence>
<evidence type="ECO:0000256" key="9">
    <source>
        <dbReference type="ARBA" id="ARBA00022825"/>
    </source>
</evidence>
<comment type="subcellular location">
    <subcellularLocation>
        <location evidence="2">Secreted</location>
        <location evidence="2">Extracellular space</location>
        <location evidence="2">Apoplast</location>
    </subcellularLocation>
</comment>
<keyword evidence="6 11" id="KW-0645">Protease</keyword>
<dbReference type="InterPro" id="IPR036852">
    <property type="entry name" value="Peptidase_S8/S53_dom_sf"/>
</dbReference>
<keyword evidence="5" id="KW-0964">Secreted</keyword>
<evidence type="ECO:0000256" key="6">
    <source>
        <dbReference type="ARBA" id="ARBA00022670"/>
    </source>
</evidence>
<keyword evidence="9 11" id="KW-0720">Serine protease</keyword>
<evidence type="ECO:0000313" key="18">
    <source>
        <dbReference type="Proteomes" id="UP000593562"/>
    </source>
</evidence>
<dbReference type="AlphaFoldDB" id="A0A7J7CLG0"/>
<evidence type="ECO:0000259" key="13">
    <source>
        <dbReference type="Pfam" id="PF00082"/>
    </source>
</evidence>
<comment type="function">
    <text evidence="1">Required for arbuscular mycorrhiza (AM) development during AM symbiosis with AM fungi (e.g. Glomeromycota intraradices).</text>
</comment>
<dbReference type="GO" id="GO:0006508">
    <property type="term" value="P:proteolysis"/>
    <property type="evidence" value="ECO:0007669"/>
    <property type="project" value="UniProtKB-KW"/>
</dbReference>
<dbReference type="PRINTS" id="PR00723">
    <property type="entry name" value="SUBTILISIN"/>
</dbReference>
<evidence type="ECO:0000256" key="8">
    <source>
        <dbReference type="ARBA" id="ARBA00022801"/>
    </source>
</evidence>
<evidence type="ECO:0000313" key="17">
    <source>
        <dbReference type="EMBL" id="KAF5734851.1"/>
    </source>
</evidence>
<evidence type="ECO:0000256" key="3">
    <source>
        <dbReference type="ARBA" id="ARBA00011073"/>
    </source>
</evidence>
<sequence length="814" mass="87200">MISKHQNSSTNMVNKRFKLLSAMLIIYLVSLNHKFSFSQAINEGKASISNHSDTFSKDEGNLKTYIVKVKKPEGEASELSDNLDSWYDSFLPVTASSLHKEQRMVYSYRHVATGFAAKLTAEEVKDMEKKDGFVSAQPQRKLHLHTTHTPDFLGLRQEPGLWQKTNHGKGVIIAVLDGGFTPGHPSFRGNGVPSPPAKWKGRCDFEESLCNNKLQPSFSGKDVPRPPAKGKGKGKCDFDEPVCNNKLIGARNFQSRGPDLLDAEGHGTHTASTAAGNFVTGANLDGNANGTAAGMAPLAHLAIYKVCEDSYGLESDILAGMDAAIEEGVDVISISLGGSSRPFHMDNIAIGAFAATQRGIFVSCSAGNGGPKSGTLANAAPWILTVGASTVDRSYRATVVLGNGEEFDGESFYQPKDFSSELLSLVYPGSSSVNEKSKFCAPGSLADVDVKGKVVLCEKGGKIKRTEKGRVVKDAGGAAMILSNVDKLDNIITPDFHVLPASHLRYDAGLRIKDYIDSTSSPTAKIVFKGTVFDLPIAPMVAQFSSRGPNFISPGILKPDIIGPGVGILAAWISADKNQGYSNKNTKPTFHMISGTSMSCPHLSGIAALLKSSHPHWSPAAIKSAIITTAYTTNRGNNPITDENQVDANIFDIGAGHVDPSRANDPGLIYDIQTHDYISYLCGLDYSDDQVTTIVRSDVKCSEILSIPEAELNYPSFSVNFGASPQTYNRTVTNVGPADASYTPRIVAPTGVLVSVTPGVLVFQPEKQKSTYAVTFSMQGEGGGNSFGQGYLEWVSATHTVRSPIVVTYNQVIE</sequence>
<feature type="domain" description="Subtilisin-like protease fibronectin type-III" evidence="16">
    <location>
        <begin position="711"/>
        <end position="807"/>
    </location>
</feature>
<evidence type="ECO:0000256" key="4">
    <source>
        <dbReference type="ARBA" id="ARBA00022523"/>
    </source>
</evidence>
<evidence type="ECO:0000259" key="16">
    <source>
        <dbReference type="Pfam" id="PF17766"/>
    </source>
</evidence>
<evidence type="ECO:0000256" key="7">
    <source>
        <dbReference type="ARBA" id="ARBA00022729"/>
    </source>
</evidence>
<dbReference type="PROSITE" id="PS51892">
    <property type="entry name" value="SUBTILASE"/>
    <property type="match status" value="1"/>
</dbReference>
<dbReference type="InterPro" id="IPR041469">
    <property type="entry name" value="Subtilisin-like_FN3"/>
</dbReference>
<gene>
    <name evidence="17" type="ORF">HS088_TW15G00346</name>
</gene>
<dbReference type="PANTHER" id="PTHR10795">
    <property type="entry name" value="PROPROTEIN CONVERTASE SUBTILISIN/KEXIN"/>
    <property type="match status" value="1"/>
</dbReference>
<name>A0A7J7CLG0_TRIWF</name>
<feature type="region of interest" description="Disordered" evidence="12">
    <location>
        <begin position="216"/>
        <end position="235"/>
    </location>
</feature>
<proteinExistence type="inferred from homology"/>
<evidence type="ECO:0000256" key="10">
    <source>
        <dbReference type="PIRSR" id="PIRSR615500-1"/>
    </source>
</evidence>
<evidence type="ECO:0000259" key="15">
    <source>
        <dbReference type="Pfam" id="PF05922"/>
    </source>
</evidence>
<feature type="domain" description="Peptidase S8/S53" evidence="13">
    <location>
        <begin position="168"/>
        <end position="637"/>
    </location>
</feature>